<sequence length="314" mass="35597">MSVVPSVGLLRKLYRDAAQDIEYQSSTFWQVWLQRAFYEDEYMVSCEMPPDDSRRRVDAVVKRYDDRHDTLSAVLWIEFKRPSGNVRQVEFQALDAAKRCIRTNNLESVYVMTTVGVSFRVWTVYESDLLSLVPFNGGPADATRSQYIDADSYEAEALTRFVETVKAYPPLRRAPIVPSQAPPQSGYQQVGYSQIGSGEDPDMQQEYQSVTGQGGYASGTYSEINPSAASGYMQNPTSSVGEYGQTSSVSDQFVKVQVNRVTHFGRSTEYFFNDVNGSQKRTTKDDWRQVTYKGKTAWVSSRRGVTYYTRDRIG</sequence>
<proteinExistence type="predicted"/>
<accession>A0A365MPB3</accession>
<gene>
    <name evidence="1" type="ORF">FPRO05_04928</name>
</gene>
<evidence type="ECO:0000313" key="1">
    <source>
        <dbReference type="EMBL" id="RBA10339.1"/>
    </source>
</evidence>
<evidence type="ECO:0000313" key="2">
    <source>
        <dbReference type="Proteomes" id="UP000251714"/>
    </source>
</evidence>
<name>A0A365MPB3_GIBIN</name>
<dbReference type="Proteomes" id="UP000251714">
    <property type="component" value="Unassembled WGS sequence"/>
</dbReference>
<reference evidence="1 2" key="1">
    <citation type="submission" date="2017-12" db="EMBL/GenBank/DDBJ databases">
        <title>Genome sequence of the mycotoxigenic crop pathogen Fusarium proliferatum, strain ITEM 2341 from Date Palm.</title>
        <authorList>
            <person name="Almiman B.F."/>
            <person name="Shittu T.A."/>
            <person name="Muthumeenakshi S."/>
            <person name="Baroncelli R."/>
            <person name="Sreenivasaprasada S."/>
        </authorList>
    </citation>
    <scope>NUCLEOTIDE SEQUENCE [LARGE SCALE GENOMIC DNA]</scope>
    <source>
        <strain evidence="1 2">ITEM 2341</strain>
    </source>
</reference>
<dbReference type="EMBL" id="PKMI01000061">
    <property type="protein sequence ID" value="RBA10339.1"/>
    <property type="molecule type" value="Genomic_DNA"/>
</dbReference>
<organism evidence="1 2">
    <name type="scientific">Gibberella intermedia</name>
    <name type="common">Bulb rot disease fungus</name>
    <name type="synonym">Fusarium proliferatum</name>
    <dbReference type="NCBI Taxonomy" id="948311"/>
    <lineage>
        <taxon>Eukaryota</taxon>
        <taxon>Fungi</taxon>
        <taxon>Dikarya</taxon>
        <taxon>Ascomycota</taxon>
        <taxon>Pezizomycotina</taxon>
        <taxon>Sordariomycetes</taxon>
        <taxon>Hypocreomycetidae</taxon>
        <taxon>Hypocreales</taxon>
        <taxon>Nectriaceae</taxon>
        <taxon>Fusarium</taxon>
        <taxon>Fusarium fujikuroi species complex</taxon>
    </lineage>
</organism>
<comment type="caution">
    <text evidence="1">The sequence shown here is derived from an EMBL/GenBank/DDBJ whole genome shotgun (WGS) entry which is preliminary data.</text>
</comment>
<dbReference type="AlphaFoldDB" id="A0A365MPB3"/>
<protein>
    <submittedName>
        <fullName evidence="1">Uncharacterized protein</fullName>
    </submittedName>
</protein>